<feature type="compositionally biased region" description="Polar residues" evidence="2">
    <location>
        <begin position="2122"/>
        <end position="2135"/>
    </location>
</feature>
<feature type="region of interest" description="Disordered" evidence="2">
    <location>
        <begin position="877"/>
        <end position="935"/>
    </location>
</feature>
<evidence type="ECO:0000259" key="3">
    <source>
        <dbReference type="Pfam" id="PF12624"/>
    </source>
</evidence>
<keyword evidence="1" id="KW-0813">Transport</keyword>
<dbReference type="PANTHER" id="PTHR12517">
    <property type="entry name" value="VACUOLAR PROTEIN SORTING-ASSOCIATED PROTEIN 13B"/>
    <property type="match status" value="1"/>
</dbReference>
<feature type="compositionally biased region" description="Low complexity" evidence="2">
    <location>
        <begin position="887"/>
        <end position="900"/>
    </location>
</feature>
<feature type="region of interest" description="Disordered" evidence="2">
    <location>
        <begin position="1102"/>
        <end position="1121"/>
    </location>
</feature>
<feature type="region of interest" description="Disordered" evidence="2">
    <location>
        <begin position="1126"/>
        <end position="1168"/>
    </location>
</feature>
<dbReference type="EMBL" id="CAKOGL010000026">
    <property type="protein sequence ID" value="CAH2103447.1"/>
    <property type="molecule type" value="Genomic_DNA"/>
</dbReference>
<proteinExistence type="predicted"/>
<feature type="compositionally biased region" description="Basic and acidic residues" evidence="2">
    <location>
        <begin position="1150"/>
        <end position="1159"/>
    </location>
</feature>
<feature type="compositionally biased region" description="Basic and acidic residues" evidence="2">
    <location>
        <begin position="913"/>
        <end position="924"/>
    </location>
</feature>
<sequence length="2262" mass="252937">MFKIESYITPILLSYVDKYVRDFKPADAQVSLWGGGVTLHNLVLKADVLQQEVSLPFTLVSGRIHELLIQVPWTKIMSEPIIVTINTIECVLSLNPPPEEIPPQETQSGRSQVVEAPPGYMQALVRRIVSNIAVRVNSLIVKYVQDDIVLSLNVKKFAVDSVGVNWEPTFADIDQSQPAIRRLVRLDDLTLCLDKTDSDGKIRFYHEPLLYRCQLDLRVLTRLVSVNTRRARSLSVQLLSSRLAWGVNSEQLVLLLRLLRERTPVETKSPPPAPKQMNVQAAPLHVTASTSAEPARSESWSEWAWSWLPAWDRDGVDESPAPATPIPIAFTAHFNLVSLVFKILETEGTTRKRARSILELTAADAVVKSFICFPTLLRVNFGARGVTLASHGRCVCGHLDTNSIQDEPTIHLNKIETDNEEPWSWVEQELTEQSVEQAIAVNEDEQFEELNDEPHEFPERIVGTNRQGAQAQAEVDEFWLKMAPVIYFEYSHERTPASDFINPYDNPPRDFEYSDWVEDCSLKITIRPILISVSTGLLHRIAVVRKAFEEVPAVEEMELPMRVLTVEECDALSENLPVRRTSIDVNGLRVRFIPSAHSITERSARAPLVLDVQLPTASLIISAPLYPHRVCSAACQILEESAPLFQGARLHTTFKSTIQVGVSAPDEDAPRPCARTDIHFVTHSLLNRTYFKKPETVLFGYTAETREANICGSSARLQAAYYVAQSLINEKLADPLRNSTLAKDALNDEEYVAVDVTLEELSMRRFTTRNVNTLFIMINSIKATAFHSPEGGDLKQAWIFSGPDVPTVIPYFEGGFQWCNEPNAQDSLEFIHLCIKPTALSVDPLLVAWLSYRYKLTPVVESTPQIPSVKTLSSSQYLSRRRVTPPSSSGRGASRSGSGAELVHMRPRSLESSSERSEKKEPKHPPQKKPGTQTWSSDNLLQLYERLNRLLIIAEVGLVQLYVASTTVSALDCATIRDAMERHATTANNVLVVSLGRILMESNVQIQYLWAAVKFDRPSHRTRKRDPNVNEESFPWKIDVLDMSCYTLEVRAGSERSGRERSASGLRSQLKASRVVVPRQVLELVTTTIMVSVVTKSLKIKSSKKSEEKVKREHARDHAEDKTKYFTTGTDFKPSSLKEFIRGPARRKKTSPEPEKSEPAPEPAPTKTKIKIGPVISLGVNLYADTPPIIFKLDQDQVQTVALAMHCFAHVMTLLRRPPATPKQGSTSLGGSQKSIIRSVSELDARQSISEETASENRSEPLISIYEPHKIPESDTEMKTFFWFQWVVSRATLVVATPHLKLAFEVDDIITTVDFQNHYNQLKVKVASASVRYYKCTDNDEWTPGVLGGRILEVREPTNAEEDHFLTITVTQAQISNLPVSWKEELHPKLLEHNANADSMWEVYATLAPLEAVLRPDILENLMTWLHEMTPQSLCPLKAQETKPGEWQWPSCYVTAGGLRLLMTTGENVENTCDDTLMLVIGKVTVSPHPENPICRQSVNQGTDTTWTPLSPGLDGRQYEVLIRHLAIRSAQFSQLVNQEAMESETLKGTGSENPALKWSQPVVSPVITPLLHSVDVGCIVAPAMYSGGAMISGPAIELNLLSDCSVELGVERIELLQTLIQKVLHVFRHRSKSSFLLEEENTCPYATHIGNQETTEAVSNESEPTLTETEETPKSSVEPNRSYIFDSGVETTTSQSTYKKRRDSVPIKKSVSIVCADHTAIPSDYLEVYVTMGVIDLSLYVKDDDSREVRVLRPPPGQYNTHSEPRIKVVIDESKDIKTEDGKDSMAASRSLTETIRNVDIGKTKLELMHILPLARKAEGNIPLLHATLHQPNLYYWNRKKQKTIQISLFNAWIGLGEGPGEDHWNAPLLTTTRGSPDPVTDIPPALATLRVDLSPGGFPSFTSSSGRGNVQLDVERPVMLEVSMDRLQRLKGIIALVDKNVKITKVTAEQRLQRPVPLLYKIRQNMVRYEIESVIVQTGQIGVRGSEGAVGCDGVRLQLATGERPQRLTCRALLTAAVLTSGPHSDRRHVVLQPLMAGAVIDATWEAWKRAEGGSSACEPTLRVGIDLDRIILDLRPLDLATVARIHNNAKEIFDFTESPTLSESTDSQVSLKSQSSGSTYANQQSASETDPTNHFYKDDLRSGAFKIVVGCQLPMAYQVTLHGSTVSWRYPHPRAITRLIAYPMPNLEDEQVECVLELYCSMLARWEPHTYFKLPVTEPREMVLSSSPTGMKNIHYIIYTIDIDYSTRLCVWLYIDASQ</sequence>
<dbReference type="PANTHER" id="PTHR12517:SF0">
    <property type="entry name" value="INTERMEMBRANE LIPID TRANSFER PROTEIN VPS13B"/>
    <property type="match status" value="1"/>
</dbReference>
<gene>
    <name evidence="4" type="ORF">EEDITHA_LOCUS17959</name>
</gene>
<feature type="compositionally biased region" description="Low complexity" evidence="2">
    <location>
        <begin position="2107"/>
        <end position="2121"/>
    </location>
</feature>
<feature type="region of interest" description="Disordered" evidence="2">
    <location>
        <begin position="2104"/>
        <end position="2136"/>
    </location>
</feature>
<keyword evidence="5" id="KW-1185">Reference proteome</keyword>
<evidence type="ECO:0000256" key="2">
    <source>
        <dbReference type="SAM" id="MobiDB-lite"/>
    </source>
</evidence>
<dbReference type="Pfam" id="PF12624">
    <property type="entry name" value="VPS13_N"/>
    <property type="match status" value="1"/>
</dbReference>
<feature type="domain" description="Chorein N-terminal" evidence="3">
    <location>
        <begin position="5"/>
        <end position="94"/>
    </location>
</feature>
<dbReference type="Proteomes" id="UP001153954">
    <property type="component" value="Unassembled WGS sequence"/>
</dbReference>
<evidence type="ECO:0000313" key="5">
    <source>
        <dbReference type="Proteomes" id="UP001153954"/>
    </source>
</evidence>
<organism evidence="4 5">
    <name type="scientific">Euphydryas editha</name>
    <name type="common">Edith's checkerspot</name>
    <dbReference type="NCBI Taxonomy" id="104508"/>
    <lineage>
        <taxon>Eukaryota</taxon>
        <taxon>Metazoa</taxon>
        <taxon>Ecdysozoa</taxon>
        <taxon>Arthropoda</taxon>
        <taxon>Hexapoda</taxon>
        <taxon>Insecta</taxon>
        <taxon>Pterygota</taxon>
        <taxon>Neoptera</taxon>
        <taxon>Endopterygota</taxon>
        <taxon>Lepidoptera</taxon>
        <taxon>Glossata</taxon>
        <taxon>Ditrysia</taxon>
        <taxon>Papilionoidea</taxon>
        <taxon>Nymphalidae</taxon>
        <taxon>Nymphalinae</taxon>
        <taxon>Euphydryas</taxon>
    </lineage>
</organism>
<name>A0AAU9V055_EUPED</name>
<dbReference type="InterPro" id="IPR039782">
    <property type="entry name" value="VPS13B"/>
</dbReference>
<feature type="compositionally biased region" description="Basic and acidic residues" evidence="2">
    <location>
        <begin position="1104"/>
        <end position="1121"/>
    </location>
</feature>
<dbReference type="InterPro" id="IPR026854">
    <property type="entry name" value="VPS13_N"/>
</dbReference>
<comment type="caution">
    <text evidence="4">The sequence shown here is derived from an EMBL/GenBank/DDBJ whole genome shotgun (WGS) entry which is preliminary data.</text>
</comment>
<evidence type="ECO:0000313" key="4">
    <source>
        <dbReference type="EMBL" id="CAH2103447.1"/>
    </source>
</evidence>
<feature type="region of interest" description="Disordered" evidence="2">
    <location>
        <begin position="1655"/>
        <end position="1682"/>
    </location>
</feature>
<reference evidence="4" key="1">
    <citation type="submission" date="2022-03" db="EMBL/GenBank/DDBJ databases">
        <authorList>
            <person name="Tunstrom K."/>
        </authorList>
    </citation>
    <scope>NUCLEOTIDE SEQUENCE</scope>
</reference>
<accession>A0AAU9V055</accession>
<protein>
    <recommendedName>
        <fullName evidence="3">Chorein N-terminal domain-containing protein</fullName>
    </recommendedName>
</protein>
<evidence type="ECO:0000256" key="1">
    <source>
        <dbReference type="ARBA" id="ARBA00022448"/>
    </source>
</evidence>